<comment type="caution">
    <text evidence="6">The sequence shown here is derived from an EMBL/GenBank/DDBJ whole genome shotgun (WGS) entry which is preliminary data.</text>
</comment>
<dbReference type="PANTHER" id="PTHR22777:SF27">
    <property type="entry name" value="MAGNESIUM AND COBALT EFFLUX PROTEIN CORC"/>
    <property type="match status" value="1"/>
</dbReference>
<feature type="domain" description="CBS" evidence="5">
    <location>
        <begin position="82"/>
        <end position="144"/>
    </location>
</feature>
<dbReference type="InterPro" id="IPR036318">
    <property type="entry name" value="FAD-bd_PCMH-like_sf"/>
</dbReference>
<proteinExistence type="inferred from homology"/>
<dbReference type="Gene3D" id="3.30.465.10">
    <property type="match status" value="1"/>
</dbReference>
<dbReference type="PANTHER" id="PTHR22777">
    <property type="entry name" value="HEMOLYSIN-RELATED"/>
    <property type="match status" value="1"/>
</dbReference>
<evidence type="ECO:0000256" key="2">
    <source>
        <dbReference type="ARBA" id="ARBA00022737"/>
    </source>
</evidence>
<dbReference type="RefSeq" id="WP_126996767.1">
    <property type="nucleotide sequence ID" value="NZ_CP173190.1"/>
</dbReference>
<evidence type="ECO:0000259" key="5">
    <source>
        <dbReference type="PROSITE" id="PS51371"/>
    </source>
</evidence>
<dbReference type="AlphaFoldDB" id="A0A3S0X0E5"/>
<feature type="domain" description="CBS" evidence="5">
    <location>
        <begin position="161"/>
        <end position="221"/>
    </location>
</feature>
<organism evidence="6 7">
    <name type="scientific">Azospirillum doebereinerae</name>
    <dbReference type="NCBI Taxonomy" id="92933"/>
    <lineage>
        <taxon>Bacteria</taxon>
        <taxon>Pseudomonadati</taxon>
        <taxon>Pseudomonadota</taxon>
        <taxon>Alphaproteobacteria</taxon>
        <taxon>Rhodospirillales</taxon>
        <taxon>Azospirillaceae</taxon>
        <taxon>Azospirillum</taxon>
    </lineage>
</organism>
<reference evidence="6 7" key="1">
    <citation type="submission" date="2018-12" db="EMBL/GenBank/DDBJ databases">
        <authorList>
            <person name="Yang Y."/>
        </authorList>
    </citation>
    <scope>NUCLEOTIDE SEQUENCE [LARGE SCALE GENOMIC DNA]</scope>
    <source>
        <strain evidence="6 7">GSF71</strain>
    </source>
</reference>
<dbReference type="SUPFAM" id="SSF54631">
    <property type="entry name" value="CBS-domain pair"/>
    <property type="match status" value="1"/>
</dbReference>
<dbReference type="Pfam" id="PF03471">
    <property type="entry name" value="CorC_HlyC"/>
    <property type="match status" value="1"/>
</dbReference>
<gene>
    <name evidence="6" type="ORF">EJ913_08560</name>
</gene>
<dbReference type="InterPro" id="IPR046342">
    <property type="entry name" value="CBS_dom_sf"/>
</dbReference>
<dbReference type="SMART" id="SM00116">
    <property type="entry name" value="CBS"/>
    <property type="match status" value="2"/>
</dbReference>
<dbReference type="SMART" id="SM01091">
    <property type="entry name" value="CorC_HlyC"/>
    <property type="match status" value="1"/>
</dbReference>
<evidence type="ECO:0000256" key="1">
    <source>
        <dbReference type="ARBA" id="ARBA00006446"/>
    </source>
</evidence>
<dbReference type="GO" id="GO:0050660">
    <property type="term" value="F:flavin adenine dinucleotide binding"/>
    <property type="evidence" value="ECO:0007669"/>
    <property type="project" value="InterPro"/>
</dbReference>
<evidence type="ECO:0000313" key="7">
    <source>
        <dbReference type="Proteomes" id="UP000280346"/>
    </source>
</evidence>
<dbReference type="InterPro" id="IPR016169">
    <property type="entry name" value="FAD-bd_PCMH_sub2"/>
</dbReference>
<dbReference type="Gene3D" id="3.10.580.10">
    <property type="entry name" value="CBS-domain"/>
    <property type="match status" value="1"/>
</dbReference>
<comment type="similarity">
    <text evidence="1">Belongs to the UPF0053 family. Hemolysin C subfamily.</text>
</comment>
<dbReference type="PROSITE" id="PS51371">
    <property type="entry name" value="CBS"/>
    <property type="match status" value="2"/>
</dbReference>
<protein>
    <submittedName>
        <fullName evidence="6">HlyC/CorC family transporter</fullName>
    </submittedName>
</protein>
<evidence type="ECO:0000313" key="6">
    <source>
        <dbReference type="EMBL" id="RUQ73705.1"/>
    </source>
</evidence>
<dbReference type="InterPro" id="IPR044751">
    <property type="entry name" value="Ion_transp-like_CBS"/>
</dbReference>
<dbReference type="OrthoDB" id="9805314at2"/>
<dbReference type="FunFam" id="3.10.580.10:FF:000002">
    <property type="entry name" value="Magnesium/cobalt efflux protein CorC"/>
    <property type="match status" value="1"/>
</dbReference>
<keyword evidence="7" id="KW-1185">Reference proteome</keyword>
<dbReference type="CDD" id="cd04590">
    <property type="entry name" value="CBS_pair_CorC_HlyC_assoc"/>
    <property type="match status" value="1"/>
</dbReference>
<dbReference type="Proteomes" id="UP000280346">
    <property type="component" value="Unassembled WGS sequence"/>
</dbReference>
<dbReference type="SUPFAM" id="SSF56176">
    <property type="entry name" value="FAD-binding/transporter-associated domain-like"/>
    <property type="match status" value="1"/>
</dbReference>
<keyword evidence="3 4" id="KW-0129">CBS domain</keyword>
<accession>A0A3S0X0E5</accession>
<keyword evidence="2" id="KW-0677">Repeat</keyword>
<dbReference type="InterPro" id="IPR005170">
    <property type="entry name" value="Transptr-assoc_dom"/>
</dbReference>
<evidence type="ECO:0000256" key="3">
    <source>
        <dbReference type="ARBA" id="ARBA00023122"/>
    </source>
</evidence>
<dbReference type="Pfam" id="PF00571">
    <property type="entry name" value="CBS"/>
    <property type="match status" value="2"/>
</dbReference>
<evidence type="ECO:0000256" key="4">
    <source>
        <dbReference type="PROSITE-ProRule" id="PRU00703"/>
    </source>
</evidence>
<sequence>MSEISDSRTPREDGAEDQHSLGHLFKGWLRTVWGGRADSTLRATIEELIVDLGEDEESVGAGERALLTNILKLNGRTVADVMVPRVDIVAVEIDTPLPALVQKVAEEGHSRLPVYRETLDDVIGVIHIKDVLSLMARKALGPALGGQALDGAALADDLKGIVRDVKIVAPSMPVLDLLVQMRQSRRHLALVVDEFGGIDGLVTIEDLVEEIVGEIEDEHDEDAAPRLLEKPDGSLIVDARLPIEEFERRVGPVLTEDEREEIDTLGGLVVSLAGRVPALGELLTHPSGLEFEIVEADSRRLKRLRVRNAPANGVKLAETA</sequence>
<dbReference type="InterPro" id="IPR000644">
    <property type="entry name" value="CBS_dom"/>
</dbReference>
<name>A0A3S0X0E5_9PROT</name>
<dbReference type="GO" id="GO:0005886">
    <property type="term" value="C:plasma membrane"/>
    <property type="evidence" value="ECO:0007669"/>
    <property type="project" value="TreeGrafter"/>
</dbReference>
<dbReference type="EMBL" id="RZIJ01000005">
    <property type="protein sequence ID" value="RUQ73705.1"/>
    <property type="molecule type" value="Genomic_DNA"/>
</dbReference>